<dbReference type="GO" id="GO:0003676">
    <property type="term" value="F:nucleic acid binding"/>
    <property type="evidence" value="ECO:0007669"/>
    <property type="project" value="InterPro"/>
</dbReference>
<dbReference type="AlphaFoldDB" id="A0A8R7ULS3"/>
<accession>A0A8R7ULS3</accession>
<sequence>MAIHALTLNYVHAAGKPKNAPRINQWPVVLSGQQVLNVDASFHVGDHAGGCGAVVPDSRGNFISASTANLMHMADVVSTEVVVLLEGLKLLQNLGCRNIMLRMDNVVVVETLRLNEGQNMVATPVIEDCQILLRDFRQVTIEHCNRESNIVAHVLANCGCANTPSLWVDASPDFI</sequence>
<protein>
    <recommendedName>
        <fullName evidence="1">RNase H type-1 domain-containing protein</fullName>
    </recommendedName>
</protein>
<evidence type="ECO:0000259" key="1">
    <source>
        <dbReference type="Pfam" id="PF13456"/>
    </source>
</evidence>
<evidence type="ECO:0000313" key="3">
    <source>
        <dbReference type="Proteomes" id="UP000015106"/>
    </source>
</evidence>
<reference evidence="2" key="2">
    <citation type="submission" date="2018-03" db="EMBL/GenBank/DDBJ databases">
        <title>The Triticum urartu genome reveals the dynamic nature of wheat genome evolution.</title>
        <authorList>
            <person name="Ling H."/>
            <person name="Ma B."/>
            <person name="Shi X."/>
            <person name="Liu H."/>
            <person name="Dong L."/>
            <person name="Sun H."/>
            <person name="Cao Y."/>
            <person name="Gao Q."/>
            <person name="Zheng S."/>
            <person name="Li Y."/>
            <person name="Yu Y."/>
            <person name="Du H."/>
            <person name="Qi M."/>
            <person name="Li Y."/>
            <person name="Yu H."/>
            <person name="Cui Y."/>
            <person name="Wang N."/>
            <person name="Chen C."/>
            <person name="Wu H."/>
            <person name="Zhao Y."/>
            <person name="Zhang J."/>
            <person name="Li Y."/>
            <person name="Zhou W."/>
            <person name="Zhang B."/>
            <person name="Hu W."/>
            <person name="Eijk M."/>
            <person name="Tang J."/>
            <person name="Witsenboer H."/>
            <person name="Zhao S."/>
            <person name="Li Z."/>
            <person name="Zhang A."/>
            <person name="Wang D."/>
            <person name="Liang C."/>
        </authorList>
    </citation>
    <scope>NUCLEOTIDE SEQUENCE [LARGE SCALE GENOMIC DNA]</scope>
    <source>
        <strain evidence="2">cv. G1812</strain>
    </source>
</reference>
<reference evidence="2" key="3">
    <citation type="submission" date="2022-06" db="UniProtKB">
        <authorList>
            <consortium name="EnsemblPlants"/>
        </authorList>
    </citation>
    <scope>IDENTIFICATION</scope>
</reference>
<dbReference type="PANTHER" id="PTHR47723:SF18">
    <property type="entry name" value="RNASE H TYPE-1 DOMAIN-CONTAINING PROTEIN"/>
    <property type="match status" value="1"/>
</dbReference>
<feature type="domain" description="RNase H type-1" evidence="1">
    <location>
        <begin position="37"/>
        <end position="157"/>
    </location>
</feature>
<reference evidence="3" key="1">
    <citation type="journal article" date="2013" name="Nature">
        <title>Draft genome of the wheat A-genome progenitor Triticum urartu.</title>
        <authorList>
            <person name="Ling H.Q."/>
            <person name="Zhao S."/>
            <person name="Liu D."/>
            <person name="Wang J."/>
            <person name="Sun H."/>
            <person name="Zhang C."/>
            <person name="Fan H."/>
            <person name="Li D."/>
            <person name="Dong L."/>
            <person name="Tao Y."/>
            <person name="Gao C."/>
            <person name="Wu H."/>
            <person name="Li Y."/>
            <person name="Cui Y."/>
            <person name="Guo X."/>
            <person name="Zheng S."/>
            <person name="Wang B."/>
            <person name="Yu K."/>
            <person name="Liang Q."/>
            <person name="Yang W."/>
            <person name="Lou X."/>
            <person name="Chen J."/>
            <person name="Feng M."/>
            <person name="Jian J."/>
            <person name="Zhang X."/>
            <person name="Luo G."/>
            <person name="Jiang Y."/>
            <person name="Liu J."/>
            <person name="Wang Z."/>
            <person name="Sha Y."/>
            <person name="Zhang B."/>
            <person name="Wu H."/>
            <person name="Tang D."/>
            <person name="Shen Q."/>
            <person name="Xue P."/>
            <person name="Zou S."/>
            <person name="Wang X."/>
            <person name="Liu X."/>
            <person name="Wang F."/>
            <person name="Yang Y."/>
            <person name="An X."/>
            <person name="Dong Z."/>
            <person name="Zhang K."/>
            <person name="Zhang X."/>
            <person name="Luo M.C."/>
            <person name="Dvorak J."/>
            <person name="Tong Y."/>
            <person name="Wang J."/>
            <person name="Yang H."/>
            <person name="Li Z."/>
            <person name="Wang D."/>
            <person name="Zhang A."/>
            <person name="Wang J."/>
        </authorList>
    </citation>
    <scope>NUCLEOTIDE SEQUENCE</scope>
    <source>
        <strain evidence="3">cv. G1812</strain>
    </source>
</reference>
<dbReference type="SUPFAM" id="SSF53098">
    <property type="entry name" value="Ribonuclease H-like"/>
    <property type="match status" value="1"/>
</dbReference>
<dbReference type="InterPro" id="IPR002156">
    <property type="entry name" value="RNaseH_domain"/>
</dbReference>
<proteinExistence type="predicted"/>
<dbReference type="GO" id="GO:0004523">
    <property type="term" value="F:RNA-DNA hybrid ribonuclease activity"/>
    <property type="evidence" value="ECO:0007669"/>
    <property type="project" value="InterPro"/>
</dbReference>
<name>A0A8R7ULS3_TRIUA</name>
<evidence type="ECO:0000313" key="2">
    <source>
        <dbReference type="EnsemblPlants" id="TuG1812G0500004254.01.T01.cds322310"/>
    </source>
</evidence>
<dbReference type="InterPro" id="IPR036397">
    <property type="entry name" value="RNaseH_sf"/>
</dbReference>
<dbReference type="InterPro" id="IPR053151">
    <property type="entry name" value="RNase_H-like"/>
</dbReference>
<dbReference type="CDD" id="cd06222">
    <property type="entry name" value="RNase_H_like"/>
    <property type="match status" value="1"/>
</dbReference>
<dbReference type="InterPro" id="IPR044730">
    <property type="entry name" value="RNase_H-like_dom_plant"/>
</dbReference>
<dbReference type="Proteomes" id="UP000015106">
    <property type="component" value="Chromosome 5"/>
</dbReference>
<dbReference type="Pfam" id="PF13456">
    <property type="entry name" value="RVT_3"/>
    <property type="match status" value="1"/>
</dbReference>
<keyword evidence="3" id="KW-1185">Reference proteome</keyword>
<dbReference type="Gramene" id="TuG1812G0500004254.01.T01">
    <property type="protein sequence ID" value="TuG1812G0500004254.01.T01.cds322310"/>
    <property type="gene ID" value="TuG1812G0500004254.01"/>
</dbReference>
<dbReference type="PANTHER" id="PTHR47723">
    <property type="entry name" value="OS05G0353850 PROTEIN"/>
    <property type="match status" value="1"/>
</dbReference>
<dbReference type="Gene3D" id="3.30.420.10">
    <property type="entry name" value="Ribonuclease H-like superfamily/Ribonuclease H"/>
    <property type="match status" value="1"/>
</dbReference>
<dbReference type="EnsemblPlants" id="TuG1812G0500004254.01.T01">
    <property type="protein sequence ID" value="TuG1812G0500004254.01.T01.cds322310"/>
    <property type="gene ID" value="TuG1812G0500004254.01"/>
</dbReference>
<dbReference type="InterPro" id="IPR012337">
    <property type="entry name" value="RNaseH-like_sf"/>
</dbReference>
<organism evidence="2 3">
    <name type="scientific">Triticum urartu</name>
    <name type="common">Red wild einkorn</name>
    <name type="synonym">Crithodium urartu</name>
    <dbReference type="NCBI Taxonomy" id="4572"/>
    <lineage>
        <taxon>Eukaryota</taxon>
        <taxon>Viridiplantae</taxon>
        <taxon>Streptophyta</taxon>
        <taxon>Embryophyta</taxon>
        <taxon>Tracheophyta</taxon>
        <taxon>Spermatophyta</taxon>
        <taxon>Magnoliopsida</taxon>
        <taxon>Liliopsida</taxon>
        <taxon>Poales</taxon>
        <taxon>Poaceae</taxon>
        <taxon>BOP clade</taxon>
        <taxon>Pooideae</taxon>
        <taxon>Triticodae</taxon>
        <taxon>Triticeae</taxon>
        <taxon>Triticinae</taxon>
        <taxon>Triticum</taxon>
    </lineage>
</organism>